<dbReference type="InterPro" id="IPR006121">
    <property type="entry name" value="HMA_dom"/>
</dbReference>
<evidence type="ECO:0000256" key="1">
    <source>
        <dbReference type="ARBA" id="ARBA00004651"/>
    </source>
</evidence>
<dbReference type="SUPFAM" id="SSF81665">
    <property type="entry name" value="Calcium ATPase, transmembrane domain M"/>
    <property type="match status" value="1"/>
</dbReference>
<evidence type="ECO:0000313" key="18">
    <source>
        <dbReference type="EMBL" id="SHM60927.1"/>
    </source>
</evidence>
<feature type="transmembrane region" description="Helical" evidence="15">
    <location>
        <begin position="350"/>
        <end position="372"/>
    </location>
</feature>
<dbReference type="GO" id="GO:0005886">
    <property type="term" value="C:plasma membrane"/>
    <property type="evidence" value="ECO:0007669"/>
    <property type="project" value="UniProtKB-SubCell"/>
</dbReference>
<gene>
    <name evidence="18" type="ORF">SAMN05444389_1185</name>
</gene>
<proteinExistence type="inferred from homology"/>
<keyword evidence="4 15" id="KW-1003">Cell membrane</keyword>
<evidence type="ECO:0000256" key="3">
    <source>
        <dbReference type="ARBA" id="ARBA00022448"/>
    </source>
</evidence>
<feature type="domain" description="HMA" evidence="17">
    <location>
        <begin position="16"/>
        <end position="81"/>
    </location>
</feature>
<dbReference type="InterPro" id="IPR023214">
    <property type="entry name" value="HAD_sf"/>
</dbReference>
<feature type="transmembrane region" description="Helical" evidence="15">
    <location>
        <begin position="173"/>
        <end position="191"/>
    </location>
</feature>
<dbReference type="InterPro" id="IPR023298">
    <property type="entry name" value="ATPase_P-typ_TM_dom_sf"/>
</dbReference>
<feature type="region of interest" description="Disordered" evidence="16">
    <location>
        <begin position="727"/>
        <end position="764"/>
    </location>
</feature>
<evidence type="ECO:0000256" key="13">
    <source>
        <dbReference type="ARBA" id="ARBA00023065"/>
    </source>
</evidence>
<feature type="transmembrane region" description="Helical" evidence="15">
    <location>
        <begin position="197"/>
        <end position="215"/>
    </location>
</feature>
<dbReference type="NCBIfam" id="TIGR01494">
    <property type="entry name" value="ATPase_P-type"/>
    <property type="match status" value="1"/>
</dbReference>
<feature type="transmembrane region" description="Helical" evidence="15">
    <location>
        <begin position="680"/>
        <end position="697"/>
    </location>
</feature>
<keyword evidence="7 15" id="KW-0479">Metal-binding</keyword>
<dbReference type="PRINTS" id="PR00120">
    <property type="entry name" value="HATPASE"/>
</dbReference>
<keyword evidence="9 15" id="KW-0067">ATP-binding</keyword>
<name>A0A1M7K7V4_9RHOB</name>
<feature type="transmembrane region" description="Helical" evidence="15">
    <location>
        <begin position="384"/>
        <end position="406"/>
    </location>
</feature>
<dbReference type="GO" id="GO:0005524">
    <property type="term" value="F:ATP binding"/>
    <property type="evidence" value="ECO:0007669"/>
    <property type="project" value="UniProtKB-UniRule"/>
</dbReference>
<dbReference type="Pfam" id="PF00702">
    <property type="entry name" value="Hydrolase"/>
    <property type="match status" value="1"/>
</dbReference>
<evidence type="ECO:0000256" key="2">
    <source>
        <dbReference type="ARBA" id="ARBA00006024"/>
    </source>
</evidence>
<dbReference type="PROSITE" id="PS00154">
    <property type="entry name" value="ATPASE_E1_E2"/>
    <property type="match status" value="1"/>
</dbReference>
<reference evidence="19" key="1">
    <citation type="submission" date="2016-11" db="EMBL/GenBank/DDBJ databases">
        <authorList>
            <person name="Varghese N."/>
            <person name="Submissions S."/>
        </authorList>
    </citation>
    <scope>NUCLEOTIDE SEQUENCE [LARGE SCALE GENOMIC DNA]</scope>
    <source>
        <strain evidence="19">DSM 6637</strain>
    </source>
</reference>
<evidence type="ECO:0000256" key="15">
    <source>
        <dbReference type="RuleBase" id="RU362081"/>
    </source>
</evidence>
<organism evidence="18 19">
    <name type="scientific">Paracoccus solventivorans</name>
    <dbReference type="NCBI Taxonomy" id="53463"/>
    <lineage>
        <taxon>Bacteria</taxon>
        <taxon>Pseudomonadati</taxon>
        <taxon>Pseudomonadota</taxon>
        <taxon>Alphaproteobacteria</taxon>
        <taxon>Rhodobacterales</taxon>
        <taxon>Paracoccaceae</taxon>
        <taxon>Paracoccus</taxon>
    </lineage>
</organism>
<evidence type="ECO:0000256" key="5">
    <source>
        <dbReference type="ARBA" id="ARBA00022553"/>
    </source>
</evidence>
<comment type="subcellular location">
    <subcellularLocation>
        <location evidence="1">Cell membrane</location>
        <topology evidence="1">Multi-pass membrane protein</topology>
    </subcellularLocation>
</comment>
<keyword evidence="12 15" id="KW-1133">Transmembrane helix</keyword>
<dbReference type="InterPro" id="IPR001757">
    <property type="entry name" value="P_typ_ATPase"/>
</dbReference>
<dbReference type="PRINTS" id="PR00119">
    <property type="entry name" value="CATATPASE"/>
</dbReference>
<keyword evidence="14 15" id="KW-0472">Membrane</keyword>
<dbReference type="InterPro" id="IPR023299">
    <property type="entry name" value="ATPase_P-typ_cyto_dom_N"/>
</dbReference>
<feature type="transmembrane region" description="Helical" evidence="15">
    <location>
        <begin position="136"/>
        <end position="161"/>
    </location>
</feature>
<keyword evidence="13" id="KW-0406">Ion transport</keyword>
<dbReference type="Gene3D" id="3.30.70.100">
    <property type="match status" value="1"/>
</dbReference>
<dbReference type="EMBL" id="FRCK01000018">
    <property type="protein sequence ID" value="SHM60927.1"/>
    <property type="molecule type" value="Genomic_DNA"/>
</dbReference>
<dbReference type="SUPFAM" id="SSF56784">
    <property type="entry name" value="HAD-like"/>
    <property type="match status" value="1"/>
</dbReference>
<accession>A0A1M7K7V4</accession>
<dbReference type="InterPro" id="IPR036412">
    <property type="entry name" value="HAD-like_sf"/>
</dbReference>
<dbReference type="Gene3D" id="3.40.1110.10">
    <property type="entry name" value="Calcium-transporting ATPase, cytoplasmic domain N"/>
    <property type="match status" value="1"/>
</dbReference>
<dbReference type="Pfam" id="PF00122">
    <property type="entry name" value="E1-E2_ATPase"/>
    <property type="match status" value="1"/>
</dbReference>
<keyword evidence="11" id="KW-1278">Translocase</keyword>
<dbReference type="PANTHER" id="PTHR43520">
    <property type="entry name" value="ATP7, ISOFORM B"/>
    <property type="match status" value="1"/>
</dbReference>
<dbReference type="SUPFAM" id="SSF81653">
    <property type="entry name" value="Calcium ATPase, transduction domain A"/>
    <property type="match status" value="1"/>
</dbReference>
<dbReference type="InterPro" id="IPR036163">
    <property type="entry name" value="HMA_dom_sf"/>
</dbReference>
<evidence type="ECO:0000256" key="7">
    <source>
        <dbReference type="ARBA" id="ARBA00022723"/>
    </source>
</evidence>
<evidence type="ECO:0000256" key="14">
    <source>
        <dbReference type="ARBA" id="ARBA00023136"/>
    </source>
</evidence>
<evidence type="ECO:0000256" key="4">
    <source>
        <dbReference type="ARBA" id="ARBA00022475"/>
    </source>
</evidence>
<evidence type="ECO:0000256" key="16">
    <source>
        <dbReference type="SAM" id="MobiDB-lite"/>
    </source>
</evidence>
<dbReference type="CDD" id="cd00371">
    <property type="entry name" value="HMA"/>
    <property type="match status" value="1"/>
</dbReference>
<evidence type="ECO:0000313" key="19">
    <source>
        <dbReference type="Proteomes" id="UP000184444"/>
    </source>
</evidence>
<dbReference type="InterPro" id="IPR059000">
    <property type="entry name" value="ATPase_P-type_domA"/>
</dbReference>
<dbReference type="SUPFAM" id="SSF55008">
    <property type="entry name" value="HMA, heavy metal-associated domain"/>
    <property type="match status" value="1"/>
</dbReference>
<dbReference type="Gene3D" id="2.70.150.10">
    <property type="entry name" value="Calcium-transporting ATPase, cytoplasmic transduction domain A"/>
    <property type="match status" value="1"/>
</dbReference>
<keyword evidence="19" id="KW-1185">Reference proteome</keyword>
<evidence type="ECO:0000256" key="8">
    <source>
        <dbReference type="ARBA" id="ARBA00022741"/>
    </source>
</evidence>
<evidence type="ECO:0000256" key="9">
    <source>
        <dbReference type="ARBA" id="ARBA00022840"/>
    </source>
</evidence>
<feature type="transmembrane region" description="Helical" evidence="15">
    <location>
        <begin position="100"/>
        <end position="124"/>
    </location>
</feature>
<dbReference type="NCBIfam" id="TIGR01525">
    <property type="entry name" value="ATPase-IB_hvy"/>
    <property type="match status" value="1"/>
</dbReference>
<dbReference type="GO" id="GO:0005507">
    <property type="term" value="F:copper ion binding"/>
    <property type="evidence" value="ECO:0007669"/>
    <property type="project" value="TreeGrafter"/>
</dbReference>
<keyword evidence="3" id="KW-0813">Transport</keyword>
<dbReference type="STRING" id="53463.SAMN05444389_1185"/>
<comment type="similarity">
    <text evidence="2 15">Belongs to the cation transport ATPase (P-type) (TC 3.A.3) family. Type IB subfamily.</text>
</comment>
<dbReference type="PANTHER" id="PTHR43520:SF5">
    <property type="entry name" value="CATION-TRANSPORTING P-TYPE ATPASE-RELATED"/>
    <property type="match status" value="1"/>
</dbReference>
<evidence type="ECO:0000256" key="12">
    <source>
        <dbReference type="ARBA" id="ARBA00022989"/>
    </source>
</evidence>
<dbReference type="Gene3D" id="3.40.50.1000">
    <property type="entry name" value="HAD superfamily/HAD-like"/>
    <property type="match status" value="1"/>
</dbReference>
<keyword evidence="8 15" id="KW-0547">Nucleotide-binding</keyword>
<evidence type="ECO:0000256" key="11">
    <source>
        <dbReference type="ARBA" id="ARBA00022967"/>
    </source>
</evidence>
<dbReference type="GO" id="GO:0043682">
    <property type="term" value="F:P-type divalent copper transporter activity"/>
    <property type="evidence" value="ECO:0007669"/>
    <property type="project" value="TreeGrafter"/>
</dbReference>
<dbReference type="AlphaFoldDB" id="A0A1M7K7V4"/>
<keyword evidence="10" id="KW-0460">Magnesium</keyword>
<evidence type="ECO:0000256" key="6">
    <source>
        <dbReference type="ARBA" id="ARBA00022692"/>
    </source>
</evidence>
<dbReference type="GO" id="GO:0055070">
    <property type="term" value="P:copper ion homeostasis"/>
    <property type="evidence" value="ECO:0007669"/>
    <property type="project" value="TreeGrafter"/>
</dbReference>
<keyword evidence="6 15" id="KW-0812">Transmembrane</keyword>
<dbReference type="OrthoDB" id="7762541at2"/>
<dbReference type="RefSeq" id="WP_159435583.1">
    <property type="nucleotide sequence ID" value="NZ_FRCK01000018.1"/>
</dbReference>
<dbReference type="InterPro" id="IPR018303">
    <property type="entry name" value="ATPase_P-typ_P_site"/>
</dbReference>
<dbReference type="GO" id="GO:0016887">
    <property type="term" value="F:ATP hydrolysis activity"/>
    <property type="evidence" value="ECO:0007669"/>
    <property type="project" value="InterPro"/>
</dbReference>
<keyword evidence="5" id="KW-0597">Phosphoprotein</keyword>
<dbReference type="InterPro" id="IPR008250">
    <property type="entry name" value="ATPase_P-typ_transduc_dom_A_sf"/>
</dbReference>
<dbReference type="PROSITE" id="PS50846">
    <property type="entry name" value="HMA_2"/>
    <property type="match status" value="1"/>
</dbReference>
<protein>
    <submittedName>
        <fullName evidence="18">Cu+-exporting ATPase</fullName>
    </submittedName>
</protein>
<evidence type="ECO:0000259" key="17">
    <source>
        <dbReference type="PROSITE" id="PS50846"/>
    </source>
</evidence>
<dbReference type="InterPro" id="IPR027256">
    <property type="entry name" value="P-typ_ATPase_IB"/>
</dbReference>
<sequence>MDAPREFDPATLDGLDRGIVGIDGLWCPSCAAAVGRAMTAVPGVTRAQVSFAGGSAALAWEDGTDLGAVARKVSAMGYRLTAPETGGGMEGRIAAEMRRVAIRLAVAVVFGMWTMMLSILLYLNPDNIAAGATGRALALAAGATALPVVVWAGAPILLAGWRTARVGVPGMDSLVALGVTGAVAASFWSLSAGHSEVWFDTSVMLVTLLTLARLVEMATLRQSSRAIAALRAALPETARRIGADGTAREVLASSIRKGEVIRVAAGERVPLDGNLVTGDSSFDTSIMTGESAPREIIQGSAVEAGFVNLSRMIEIDVTAAVGARRIDLMGVDIATALHDRPEIHRLADRLARVIVPLAITLAVLTLVIGLVMDLSAEAAGLRALSVLIIACPCAVAIAAPVSHLAATGAAAASGIHFRTQAASESLGSVRRVLFDKTGTLTEGRPVLRDVHLRAGIERGRALALVAAAEHEVVHPVAQALREAGGGGLVATGSERFENGVSATVDGSDVLVGSRGFLVRNGIELPEEQHDTAGQTAVHMAVDGSWTAQFLLGDAVRPDATGTLSSLRETGIVLGMASGDAAVPCAHVGALVGLQAGEIWSDCTPEDKAALVEAGPGPTAFVGDGVNDTLAIVRADVGIAATDASAATIALADVVIARGGVAAVGKAIAISRKARRVLRQNLVFSVAYNVLALGLAAFGTVPPLAAAGAMAASSLMVIANAGRLRAGAVKSETSEGEDEHSGAATSPGQRADAFTDESSTKKADA</sequence>
<dbReference type="Proteomes" id="UP000184444">
    <property type="component" value="Unassembled WGS sequence"/>
</dbReference>
<evidence type="ECO:0000256" key="10">
    <source>
        <dbReference type="ARBA" id="ARBA00022842"/>
    </source>
</evidence>